<evidence type="ECO:0000256" key="6">
    <source>
        <dbReference type="ARBA" id="ARBA00022927"/>
    </source>
</evidence>
<evidence type="ECO:0000256" key="11">
    <source>
        <dbReference type="SAM" id="Coils"/>
    </source>
</evidence>
<keyword evidence="14" id="KW-1185">Reference proteome</keyword>
<keyword evidence="3" id="KW-0479">Metal-binding</keyword>
<evidence type="ECO:0000256" key="8">
    <source>
        <dbReference type="ARBA" id="ARBA00029433"/>
    </source>
</evidence>
<accession>A0A2T9ZIB3</accession>
<comment type="caution">
    <text evidence="13">The sequence shown here is derived from an EMBL/GenBank/DDBJ whole genome shotgun (WGS) entry which is preliminary data.</text>
</comment>
<dbReference type="InterPro" id="IPR057307">
    <property type="entry name" value="PEP5_VPS11_N"/>
</dbReference>
<evidence type="ECO:0000259" key="12">
    <source>
        <dbReference type="PROSITE" id="PS50089"/>
    </source>
</evidence>
<keyword evidence="5" id="KW-0862">Zinc</keyword>
<dbReference type="GO" id="GO:0030674">
    <property type="term" value="F:protein-macromolecule adaptor activity"/>
    <property type="evidence" value="ECO:0007669"/>
    <property type="project" value="TreeGrafter"/>
</dbReference>
<evidence type="ECO:0000256" key="3">
    <source>
        <dbReference type="ARBA" id="ARBA00022723"/>
    </source>
</evidence>
<evidence type="ECO:0000256" key="4">
    <source>
        <dbReference type="ARBA" id="ARBA00022771"/>
    </source>
</evidence>
<keyword evidence="2" id="KW-0813">Transport</keyword>
<feature type="domain" description="RING-type" evidence="12">
    <location>
        <begin position="952"/>
        <end position="993"/>
    </location>
</feature>
<organism evidence="13 14">
    <name type="scientific">Smittium megazygosporum</name>
    <dbReference type="NCBI Taxonomy" id="133381"/>
    <lineage>
        <taxon>Eukaryota</taxon>
        <taxon>Fungi</taxon>
        <taxon>Fungi incertae sedis</taxon>
        <taxon>Zoopagomycota</taxon>
        <taxon>Kickxellomycotina</taxon>
        <taxon>Harpellomycetes</taxon>
        <taxon>Harpellales</taxon>
        <taxon>Legeriomycetaceae</taxon>
        <taxon>Smittium</taxon>
    </lineage>
</organism>
<dbReference type="AlphaFoldDB" id="A0A2T9ZIB3"/>
<evidence type="ECO:0000313" key="13">
    <source>
        <dbReference type="EMBL" id="PVV04346.1"/>
    </source>
</evidence>
<comment type="subcellular location">
    <subcellularLocation>
        <location evidence="8">Endomembrane system</location>
        <topology evidence="8">Peripheral membrane protein</topology>
        <orientation evidence="8">Cytoplasmic side</orientation>
    </subcellularLocation>
</comment>
<dbReference type="PROSITE" id="PS50236">
    <property type="entry name" value="CHCR"/>
    <property type="match status" value="1"/>
</dbReference>
<feature type="repeat" description="CHCR" evidence="10">
    <location>
        <begin position="413"/>
        <end position="572"/>
    </location>
</feature>
<keyword evidence="6" id="KW-0653">Protein transport</keyword>
<dbReference type="CDD" id="cd16688">
    <property type="entry name" value="RING-H2_Vps11"/>
    <property type="match status" value="1"/>
</dbReference>
<sequence length="1044" mass="118131">MPNYQLKKFNFFKKINIPNFPSPLKAKDAIFFSNNESEFLFVCTPDGIISVFNSKLKEYSFSAIDKDDPPNTVISQLWYSNSKKLLLVVKERESNEAPLLEVWKVVEFKDALLLKGDEFANLKVARIPIMRSSATPFPISAFAVSHDLSLVAVGFGDGLLVILKGNLPSTKNIKQSVITQIEEPITNLHFSKSKEQNGKNSILYATTTSQILVFLVSQKAEKKSRGCKIGCADMSPNDELIVAQDEAIYFYNADGRGPCLAFEGPKNSINVLENHIFISAQNEINGDLEANQNSLYQTSLSELASQANVFYIFDYKNKLISFQSLVPGGIKNVLVAWGSVFVFQNLGSIDYFEEISFSSKIAQAIKQSMFSVAINLSQQSDEDEKDKITAQIHLQYGHYLLEKNEPDLAVNEYISTIGLVDPSFVVVKLLDTQYLTNLVNYLENLDSAGVSNGEHTLLLLTCYSKLGDDSKLIEFVENKLSDSSETTDIPSELNFEKAIQTCLNEGHYKTALIIARRCDDIRSIFDILVYKLFDFNGAISFLKTQVESLDSSKDKLVLVINYVFECGRTIISNLPMEFTAFLADFCHQQQLLPSGFKKLFLGLPEFQIYFYEQIILRRYGNNIMDLPSSVNFIREFEGSSKNKADNEGLPSASYKLALDRFSISQNDILSTFKDSLSFEEQVLVLTDLLELYLTNIDSESKIADFYKENSLKTDEKPGQQNTYDGLKEKSLKILSILSNRDSEGSSANDFLFNLSHIYMLCKQSNFEEGELYLLKLNVTERPEDLLLFYFKRLVNVQDSEEFPVCINYIIDLVEKFASVDVEKSKMLYKISLAKFATLSWTTDSTEYELIKEVVIRCLEKIKNEKILSPLQVFDIFEKIGLSSTESDSEGFSSFITIEMVKPYLLSMFEEETEQINKNLLQIQTYEDEIEKYRSQIDSLLYEPIIFDPPKVCAICLSPLSLPTVNFFCKHVYHLKCLGPSSSEDDNLECPVCKANQNVIQESFHNVNRASNLSNHNALTAQLNATKNEEMGLDVLSSWLSKSVL</sequence>
<dbReference type="Pfam" id="PF23356">
    <property type="entry name" value="TPR_PEP5_VPS11"/>
    <property type="match status" value="1"/>
</dbReference>
<evidence type="ECO:0000313" key="14">
    <source>
        <dbReference type="Proteomes" id="UP000245609"/>
    </source>
</evidence>
<evidence type="ECO:0000256" key="9">
    <source>
        <dbReference type="PROSITE-ProRule" id="PRU00175"/>
    </source>
</evidence>
<dbReference type="PANTHER" id="PTHR23323:SF24">
    <property type="entry name" value="VACUOLAR PROTEIN SORTING-ASSOCIATED PROTEIN 11 HOMOLOG"/>
    <property type="match status" value="1"/>
</dbReference>
<dbReference type="SUPFAM" id="SSF50978">
    <property type="entry name" value="WD40 repeat-like"/>
    <property type="match status" value="1"/>
</dbReference>
<keyword evidence="7" id="KW-0472">Membrane</keyword>
<gene>
    <name evidence="13" type="ORF">BB560_001154</name>
</gene>
<protein>
    <recommendedName>
        <fullName evidence="12">RING-type domain-containing protein</fullName>
    </recommendedName>
</protein>
<dbReference type="GO" id="GO:0006886">
    <property type="term" value="P:intracellular protein transport"/>
    <property type="evidence" value="ECO:0007669"/>
    <property type="project" value="UniProtKB-UniRule"/>
</dbReference>
<dbReference type="InterPro" id="IPR036322">
    <property type="entry name" value="WD40_repeat_dom_sf"/>
</dbReference>
<reference evidence="13 14" key="1">
    <citation type="journal article" date="2018" name="MBio">
        <title>Comparative Genomics Reveals the Core Gene Toolbox for the Fungus-Insect Symbiosis.</title>
        <authorList>
            <person name="Wang Y."/>
            <person name="Stata M."/>
            <person name="Wang W."/>
            <person name="Stajich J.E."/>
            <person name="White M.M."/>
            <person name="Moncalvo J.M."/>
        </authorList>
    </citation>
    <scope>NUCLEOTIDE SEQUENCE [LARGE SCALE GENOMIC DNA]</scope>
    <source>
        <strain evidence="13 14">SC-DP-2</strain>
    </source>
</reference>
<dbReference type="GO" id="GO:0048284">
    <property type="term" value="P:organelle fusion"/>
    <property type="evidence" value="ECO:0007669"/>
    <property type="project" value="TreeGrafter"/>
</dbReference>
<dbReference type="SMART" id="SM00184">
    <property type="entry name" value="RING"/>
    <property type="match status" value="1"/>
</dbReference>
<name>A0A2T9ZIB3_9FUNG</name>
<dbReference type="Gene3D" id="3.30.40.10">
    <property type="entry name" value="Zinc/RING finger domain, C3HC4 (zinc finger)"/>
    <property type="match status" value="1"/>
</dbReference>
<dbReference type="GO" id="GO:0006904">
    <property type="term" value="P:vesicle docking involved in exocytosis"/>
    <property type="evidence" value="ECO:0007669"/>
    <property type="project" value="TreeGrafter"/>
</dbReference>
<dbReference type="PROSITE" id="PS50089">
    <property type="entry name" value="ZF_RING_2"/>
    <property type="match status" value="1"/>
</dbReference>
<keyword evidence="4 9" id="KW-0863">Zinc-finger</keyword>
<dbReference type="GO" id="GO:0007033">
    <property type="term" value="P:vacuole organization"/>
    <property type="evidence" value="ECO:0007669"/>
    <property type="project" value="TreeGrafter"/>
</dbReference>
<dbReference type="Pfam" id="PF23341">
    <property type="entry name" value="PEP5_VPS11_N"/>
    <property type="match status" value="1"/>
</dbReference>
<evidence type="ECO:0000256" key="7">
    <source>
        <dbReference type="ARBA" id="ARBA00023136"/>
    </source>
</evidence>
<comment type="similarity">
    <text evidence="1">Belongs to the VPS11 family.</text>
</comment>
<evidence type="ECO:0000256" key="1">
    <source>
        <dbReference type="ARBA" id="ARBA00007070"/>
    </source>
</evidence>
<dbReference type="SUPFAM" id="SSF57850">
    <property type="entry name" value="RING/U-box"/>
    <property type="match status" value="1"/>
</dbReference>
<dbReference type="InterPro" id="IPR057308">
    <property type="entry name" value="CHCR_PEP5_VPS11"/>
</dbReference>
<dbReference type="OrthoDB" id="26184at2759"/>
<keyword evidence="11" id="KW-0175">Coiled coil</keyword>
<dbReference type="GO" id="GO:0005768">
    <property type="term" value="C:endosome"/>
    <property type="evidence" value="ECO:0007669"/>
    <property type="project" value="TreeGrafter"/>
</dbReference>
<evidence type="ECO:0000256" key="10">
    <source>
        <dbReference type="PROSITE-ProRule" id="PRU01006"/>
    </source>
</evidence>
<dbReference type="EMBL" id="MBFS01000134">
    <property type="protein sequence ID" value="PVV04346.1"/>
    <property type="molecule type" value="Genomic_DNA"/>
</dbReference>
<dbReference type="InterPro" id="IPR015943">
    <property type="entry name" value="WD40/YVTN_repeat-like_dom_sf"/>
</dbReference>
<dbReference type="GO" id="GO:0007032">
    <property type="term" value="P:endosome organization"/>
    <property type="evidence" value="ECO:0007669"/>
    <property type="project" value="TreeGrafter"/>
</dbReference>
<evidence type="ECO:0000256" key="5">
    <source>
        <dbReference type="ARBA" id="ARBA00022833"/>
    </source>
</evidence>
<dbReference type="GO" id="GO:0008270">
    <property type="term" value="F:zinc ion binding"/>
    <property type="evidence" value="ECO:0007669"/>
    <property type="project" value="UniProtKB-KW"/>
</dbReference>
<dbReference type="InterPro" id="IPR001841">
    <property type="entry name" value="Znf_RING"/>
</dbReference>
<dbReference type="Gene3D" id="2.130.10.10">
    <property type="entry name" value="YVTN repeat-like/Quinoprotein amine dehydrogenase"/>
    <property type="match status" value="1"/>
</dbReference>
<dbReference type="InterPro" id="IPR000547">
    <property type="entry name" value="Clathrin_H-chain/VPS_repeat"/>
</dbReference>
<feature type="coiled-coil region" evidence="11">
    <location>
        <begin position="908"/>
        <end position="942"/>
    </location>
</feature>
<dbReference type="GO" id="GO:0030897">
    <property type="term" value="C:HOPS complex"/>
    <property type="evidence" value="ECO:0007669"/>
    <property type="project" value="TreeGrafter"/>
</dbReference>
<dbReference type="PANTHER" id="PTHR23323">
    <property type="entry name" value="VACUOLAR PROTEIN SORTING-ASSOCIATED PROTEIN"/>
    <property type="match status" value="1"/>
</dbReference>
<dbReference type="InterPro" id="IPR013083">
    <property type="entry name" value="Znf_RING/FYVE/PHD"/>
</dbReference>
<evidence type="ECO:0000256" key="2">
    <source>
        <dbReference type="ARBA" id="ARBA00022448"/>
    </source>
</evidence>
<dbReference type="STRING" id="133381.A0A2T9ZIB3"/>
<dbReference type="Proteomes" id="UP000245609">
    <property type="component" value="Unassembled WGS sequence"/>
</dbReference>
<proteinExistence type="inferred from homology"/>